<sequence length="246" mass="25359">MGSRPDKIFIQLPNSLLSPKITMTRLLPIVLAALVTNVFTIAVQGPSKRQTTCVPEYGASQTCDADGCVQLVCCAGLISVADLCRDPCDVDPGSCPSTKRDTCVPEYGASQSCDTDGCVQLTCCAGLISVAGLCRDPCDVEHGSCPSTKRDTCVPEYGASQTCDANGCVQLVCCAGLISVAGLCRDPCDVAPGSCPSTKRQTTCVPEYGASQTCNADGCTQLVCCSGLISVAGLCRDPCDVDPGSC</sequence>
<comment type="caution">
    <text evidence="1">The sequence shown here is derived from an EMBL/GenBank/DDBJ whole genome shotgun (WGS) entry which is preliminary data.</text>
</comment>
<reference evidence="1" key="1">
    <citation type="submission" date="2023-03" db="EMBL/GenBank/DDBJ databases">
        <title>Massive genome expansion in bonnet fungi (Mycena s.s.) driven by repeated elements and novel gene families across ecological guilds.</title>
        <authorList>
            <consortium name="Lawrence Berkeley National Laboratory"/>
            <person name="Harder C.B."/>
            <person name="Miyauchi S."/>
            <person name="Viragh M."/>
            <person name="Kuo A."/>
            <person name="Thoen E."/>
            <person name="Andreopoulos B."/>
            <person name="Lu D."/>
            <person name="Skrede I."/>
            <person name="Drula E."/>
            <person name="Henrissat B."/>
            <person name="Morin E."/>
            <person name="Kohler A."/>
            <person name="Barry K."/>
            <person name="LaButti K."/>
            <person name="Morin E."/>
            <person name="Salamov A."/>
            <person name="Lipzen A."/>
            <person name="Mereny Z."/>
            <person name="Hegedus B."/>
            <person name="Baldrian P."/>
            <person name="Stursova M."/>
            <person name="Weitz H."/>
            <person name="Taylor A."/>
            <person name="Grigoriev I.V."/>
            <person name="Nagy L.G."/>
            <person name="Martin F."/>
            <person name="Kauserud H."/>
        </authorList>
    </citation>
    <scope>NUCLEOTIDE SEQUENCE</scope>
    <source>
        <strain evidence="1">CBHHK182m</strain>
    </source>
</reference>
<dbReference type="EMBL" id="JARKIB010000024">
    <property type="protein sequence ID" value="KAJ7766197.1"/>
    <property type="molecule type" value="Genomic_DNA"/>
</dbReference>
<dbReference type="AlphaFoldDB" id="A0AAD7JJK6"/>
<name>A0AAD7JJK6_9AGAR</name>
<accession>A0AAD7JJK6</accession>
<protein>
    <submittedName>
        <fullName evidence="1">Uncharacterized protein</fullName>
    </submittedName>
</protein>
<evidence type="ECO:0000313" key="1">
    <source>
        <dbReference type="EMBL" id="KAJ7766197.1"/>
    </source>
</evidence>
<keyword evidence="2" id="KW-1185">Reference proteome</keyword>
<proteinExistence type="predicted"/>
<dbReference type="Proteomes" id="UP001215598">
    <property type="component" value="Unassembled WGS sequence"/>
</dbReference>
<gene>
    <name evidence="1" type="ORF">B0H16DRAFT_1883004</name>
</gene>
<evidence type="ECO:0000313" key="2">
    <source>
        <dbReference type="Proteomes" id="UP001215598"/>
    </source>
</evidence>
<organism evidence="1 2">
    <name type="scientific">Mycena metata</name>
    <dbReference type="NCBI Taxonomy" id="1033252"/>
    <lineage>
        <taxon>Eukaryota</taxon>
        <taxon>Fungi</taxon>
        <taxon>Dikarya</taxon>
        <taxon>Basidiomycota</taxon>
        <taxon>Agaricomycotina</taxon>
        <taxon>Agaricomycetes</taxon>
        <taxon>Agaricomycetidae</taxon>
        <taxon>Agaricales</taxon>
        <taxon>Marasmiineae</taxon>
        <taxon>Mycenaceae</taxon>
        <taxon>Mycena</taxon>
    </lineage>
</organism>